<evidence type="ECO:0000256" key="3">
    <source>
        <dbReference type="ARBA" id="ARBA00022723"/>
    </source>
</evidence>
<evidence type="ECO:0000313" key="7">
    <source>
        <dbReference type="Proteomes" id="UP000602905"/>
    </source>
</evidence>
<protein>
    <submittedName>
        <fullName evidence="6">TatD related DNase</fullName>
    </submittedName>
</protein>
<feature type="compositionally biased region" description="Low complexity" evidence="5">
    <location>
        <begin position="1006"/>
        <end position="1025"/>
    </location>
</feature>
<name>A0A8H7I1U9_9AGAM</name>
<feature type="compositionally biased region" description="Basic and acidic residues" evidence="5">
    <location>
        <begin position="554"/>
        <end position="569"/>
    </location>
</feature>
<dbReference type="GO" id="GO:0046872">
    <property type="term" value="F:metal ion binding"/>
    <property type="evidence" value="ECO:0007669"/>
    <property type="project" value="UniProtKB-KW"/>
</dbReference>
<dbReference type="Pfam" id="PF14223">
    <property type="entry name" value="Retrotran_gag_2"/>
    <property type="match status" value="1"/>
</dbReference>
<keyword evidence="2" id="KW-0540">Nuclease</keyword>
<gene>
    <name evidence="6" type="ORF">RHS03_01506</name>
</gene>
<feature type="region of interest" description="Disordered" evidence="5">
    <location>
        <begin position="541"/>
        <end position="569"/>
    </location>
</feature>
<dbReference type="PROSITE" id="PS01090">
    <property type="entry name" value="TATD_2"/>
    <property type="match status" value="1"/>
</dbReference>
<sequence length="1037" mass="115673">MSSRVRFIDVGLNLTDPVFRGLHRGKRKHRDDILDVIKRAKAAGVQSAILTGGSLHESSEALDLAAQFGYYATVGCHPTRSSQFDSFKDGPEVYLERLDQLIASHLTGTGRCVAVGECGLDYDRLHFSPIVTQQKHFRSQLSLAKKYHLPLFLHVRAAHEDFVRILKEEGFGEDGGRAVGGRGGLVHSFTGRAGEMKELVAMGFHISVNGCSMKTDQNLATTKAIPLHRLMVETDAPWCSMTSTHSSRAHINTLPSHLRELYFPPSCQPEKFVEGRVVKGRNEPCAIGGVAWVVASLKNRELIDVSRAAWNNTVEMYDLHELMDAEYHEDIAARDASKDKPVENGGVVDGGAMEVKTEVKEVDPTEKKIRGLKRKLQAIEQLKVRRDNGDSLEATQLQKIEGEADLLKQLEELENVSKKVEDAPILVDWYPVPRKPPIFNYIKLCTLSDPSRHLFLPSLFEGRHKLHTSSNMLVTHSCIVDPNPSPDSLEVTPLVTPNSPDFPSLGSAVELVASDPPARAEHTKPYTSIFAPVPKPLPLRPSFGVDLTSPTRRRASDGRLREPSAGGEERAKALGTVRKMLEELRVSPDQQSIPPSLTKNGTWTPMDLYIPPWKLNRSRESTSKLEDTSNSSATKQVPKVNLNDETLEEDEQLAMLEDLDKEKTKTTVWDSIHEAVRVVEKLEGPNWPSWSFWIQRKVCRAKKNIWGHIDGSRSRESSDEWDADETAIHCALLSSLNFDIISDQVRSCTTAKEVWDLLELLYKDKPTPESRAVDLIREMTRMTYFEGHDIQHYLHRFERIVDELNQGPYPIPLELAKQFVLRSLPGALLKDMGLLRTKEHTSIQDICQDIIMLKKETISEDCSSVTSQHNVGACLPLDLRYYKYTGDGVLPDGTLYLRAKKTCGACLSFGHKAYAPDCPQTEARLGLWGSQKDAQRPWDRRSAHRPDWSETSNNSRQALGVYNGRVSRPTTPGGGRDQERMRTVSGGSDRTRTTSAGWMSARSGRISPISKVPSGSSGIVSSRSGNGLSAIELDSWR</sequence>
<dbReference type="InterPro" id="IPR001130">
    <property type="entry name" value="TatD-like"/>
</dbReference>
<dbReference type="AlphaFoldDB" id="A0A8H7I1U9"/>
<evidence type="ECO:0000313" key="6">
    <source>
        <dbReference type="EMBL" id="KAF8711883.1"/>
    </source>
</evidence>
<reference evidence="6" key="1">
    <citation type="submission" date="2020-09" db="EMBL/GenBank/DDBJ databases">
        <title>Comparative genome analyses of four rice-infecting Rhizoctonia solani isolates reveal extensive enrichment of homogalacturonan modification genes.</title>
        <authorList>
            <person name="Lee D.-Y."/>
            <person name="Jeon J."/>
            <person name="Kim K.-T."/>
            <person name="Cheong K."/>
            <person name="Song H."/>
            <person name="Choi G."/>
            <person name="Ko J."/>
            <person name="Opiyo S.O."/>
            <person name="Zuo S."/>
            <person name="Madhav S."/>
            <person name="Lee Y.-H."/>
            <person name="Wang G.-L."/>
        </authorList>
    </citation>
    <scope>NUCLEOTIDE SEQUENCE</scope>
    <source>
        <strain evidence="6">AG1-IA WGL</strain>
    </source>
</reference>
<evidence type="ECO:0000256" key="2">
    <source>
        <dbReference type="ARBA" id="ARBA00022722"/>
    </source>
</evidence>
<evidence type="ECO:0000256" key="5">
    <source>
        <dbReference type="SAM" id="MobiDB-lite"/>
    </source>
</evidence>
<feature type="compositionally biased region" description="Polar residues" evidence="5">
    <location>
        <begin position="985"/>
        <end position="997"/>
    </location>
</feature>
<dbReference type="InterPro" id="IPR050891">
    <property type="entry name" value="TatD-type_Hydrolase"/>
</dbReference>
<dbReference type="Gene3D" id="3.20.20.140">
    <property type="entry name" value="Metal-dependent hydrolases"/>
    <property type="match status" value="1"/>
</dbReference>
<feature type="region of interest" description="Disordered" evidence="5">
    <location>
        <begin position="929"/>
        <end position="1037"/>
    </location>
</feature>
<evidence type="ECO:0000256" key="1">
    <source>
        <dbReference type="ARBA" id="ARBA00009275"/>
    </source>
</evidence>
<dbReference type="OrthoDB" id="2783063at2759"/>
<comment type="caution">
    <text evidence="6">The sequence shown here is derived from an EMBL/GenBank/DDBJ whole genome shotgun (WGS) entry which is preliminary data.</text>
</comment>
<proteinExistence type="inferred from homology"/>
<dbReference type="InterPro" id="IPR018228">
    <property type="entry name" value="DNase_TatD-rel_CS"/>
</dbReference>
<evidence type="ECO:0000256" key="4">
    <source>
        <dbReference type="ARBA" id="ARBA00022801"/>
    </source>
</evidence>
<keyword evidence="4" id="KW-0378">Hydrolase</keyword>
<dbReference type="Proteomes" id="UP000602905">
    <property type="component" value="Unassembled WGS sequence"/>
</dbReference>
<dbReference type="GO" id="GO:0008296">
    <property type="term" value="F:3'-5'-DNA exonuclease activity"/>
    <property type="evidence" value="ECO:0007669"/>
    <property type="project" value="TreeGrafter"/>
</dbReference>
<dbReference type="PANTHER" id="PTHR10060">
    <property type="entry name" value="TATD FAMILY DEOXYRIBONUCLEASE"/>
    <property type="match status" value="1"/>
</dbReference>
<keyword evidence="3" id="KW-0479">Metal-binding</keyword>
<dbReference type="InterPro" id="IPR032466">
    <property type="entry name" value="Metal_Hydrolase"/>
</dbReference>
<dbReference type="CDD" id="cd01310">
    <property type="entry name" value="TatD_DNAse"/>
    <property type="match status" value="1"/>
</dbReference>
<organism evidence="6 7">
    <name type="scientific">Rhizoctonia solani</name>
    <dbReference type="NCBI Taxonomy" id="456999"/>
    <lineage>
        <taxon>Eukaryota</taxon>
        <taxon>Fungi</taxon>
        <taxon>Dikarya</taxon>
        <taxon>Basidiomycota</taxon>
        <taxon>Agaricomycotina</taxon>
        <taxon>Agaricomycetes</taxon>
        <taxon>Cantharellales</taxon>
        <taxon>Ceratobasidiaceae</taxon>
        <taxon>Rhizoctonia</taxon>
    </lineage>
</organism>
<comment type="similarity">
    <text evidence="1">Belongs to the metallo-dependent hydrolases superfamily. TatD-type hydrolase family.</text>
</comment>
<dbReference type="Pfam" id="PF01026">
    <property type="entry name" value="TatD_DNase"/>
    <property type="match status" value="1"/>
</dbReference>
<dbReference type="SUPFAM" id="SSF51556">
    <property type="entry name" value="Metallo-dependent hydrolases"/>
    <property type="match status" value="1"/>
</dbReference>
<dbReference type="PANTHER" id="PTHR10060:SF15">
    <property type="entry name" value="DEOXYRIBONUCLEASE TATDN1"/>
    <property type="match status" value="1"/>
</dbReference>
<accession>A0A8H7I1U9</accession>
<dbReference type="GO" id="GO:0005829">
    <property type="term" value="C:cytosol"/>
    <property type="evidence" value="ECO:0007669"/>
    <property type="project" value="TreeGrafter"/>
</dbReference>
<feature type="compositionally biased region" description="Basic and acidic residues" evidence="5">
    <location>
        <begin position="933"/>
        <end position="948"/>
    </location>
</feature>
<dbReference type="EMBL" id="JACYCD010000045">
    <property type="protein sequence ID" value="KAF8711883.1"/>
    <property type="molecule type" value="Genomic_DNA"/>
</dbReference>
<feature type="non-terminal residue" evidence="6">
    <location>
        <position position="1"/>
    </location>
</feature>